<dbReference type="STRING" id="333138.LQ50_22790"/>
<feature type="domain" description="HTH crp-type" evidence="6">
    <location>
        <begin position="147"/>
        <end position="220"/>
    </location>
</feature>
<name>A0A0B0I6T6_9BACI</name>
<dbReference type="eggNOG" id="COG0664">
    <property type="taxonomic scope" value="Bacteria"/>
</dbReference>
<accession>A0A0B0I6T6</accession>
<protein>
    <submittedName>
        <fullName evidence="7">Regulatory protein</fullName>
    </submittedName>
</protein>
<dbReference type="InterPro" id="IPR036390">
    <property type="entry name" value="WH_DNA-bd_sf"/>
</dbReference>
<dbReference type="OrthoDB" id="9810708at2"/>
<dbReference type="SMART" id="SM00419">
    <property type="entry name" value="HTH_CRP"/>
    <property type="match status" value="1"/>
</dbReference>
<dbReference type="SMART" id="SM00100">
    <property type="entry name" value="cNMP"/>
    <property type="match status" value="1"/>
</dbReference>
<evidence type="ECO:0000313" key="8">
    <source>
        <dbReference type="Proteomes" id="UP000030832"/>
    </source>
</evidence>
<evidence type="ECO:0000256" key="4">
    <source>
        <dbReference type="ARBA" id="ARBA00023163"/>
    </source>
</evidence>
<feature type="domain" description="Cyclic nucleotide-binding" evidence="5">
    <location>
        <begin position="16"/>
        <end position="116"/>
    </location>
</feature>
<comment type="caution">
    <text evidence="7">The sequence shown here is derived from an EMBL/GenBank/DDBJ whole genome shotgun (WGS) entry which is preliminary data.</text>
</comment>
<dbReference type="InterPro" id="IPR000595">
    <property type="entry name" value="cNMP-bd_dom"/>
</dbReference>
<keyword evidence="3" id="KW-0010">Activator</keyword>
<dbReference type="GO" id="GO:0003700">
    <property type="term" value="F:DNA-binding transcription factor activity"/>
    <property type="evidence" value="ECO:0007669"/>
    <property type="project" value="TreeGrafter"/>
</dbReference>
<dbReference type="EMBL" id="JRJU01000048">
    <property type="protein sequence ID" value="KHF38183.1"/>
    <property type="molecule type" value="Genomic_DNA"/>
</dbReference>
<evidence type="ECO:0000259" key="6">
    <source>
        <dbReference type="PROSITE" id="PS51063"/>
    </source>
</evidence>
<dbReference type="Gene3D" id="1.10.10.10">
    <property type="entry name" value="Winged helix-like DNA-binding domain superfamily/Winged helix DNA-binding domain"/>
    <property type="match status" value="1"/>
</dbReference>
<dbReference type="InterPro" id="IPR014710">
    <property type="entry name" value="RmlC-like_jellyroll"/>
</dbReference>
<evidence type="ECO:0000259" key="5">
    <source>
        <dbReference type="PROSITE" id="PS50042"/>
    </source>
</evidence>
<dbReference type="RefSeq" id="WP_034633358.1">
    <property type="nucleotide sequence ID" value="NZ_JRJU01000048.1"/>
</dbReference>
<evidence type="ECO:0000256" key="3">
    <source>
        <dbReference type="ARBA" id="ARBA00023159"/>
    </source>
</evidence>
<dbReference type="InterPro" id="IPR012318">
    <property type="entry name" value="HTH_CRP"/>
</dbReference>
<reference evidence="7 8" key="1">
    <citation type="submission" date="2014-09" db="EMBL/GenBank/DDBJ databases">
        <title>Genome sequencing and annotation of Bacillus Okhensis strain Kh10-101T.</title>
        <authorList>
            <person name="Prakash J.S."/>
        </authorList>
    </citation>
    <scope>NUCLEOTIDE SEQUENCE [LARGE SCALE GENOMIC DNA]</scope>
    <source>
        <strain evidence="8">Kh10-101T</strain>
    </source>
</reference>
<dbReference type="InterPro" id="IPR036388">
    <property type="entry name" value="WH-like_DNA-bd_sf"/>
</dbReference>
<dbReference type="SUPFAM" id="SSF51206">
    <property type="entry name" value="cAMP-binding domain-like"/>
    <property type="match status" value="1"/>
</dbReference>
<dbReference type="Gene3D" id="2.60.120.10">
    <property type="entry name" value="Jelly Rolls"/>
    <property type="match status" value="1"/>
</dbReference>
<dbReference type="InterPro" id="IPR050397">
    <property type="entry name" value="Env_Response_Regulators"/>
</dbReference>
<evidence type="ECO:0000256" key="2">
    <source>
        <dbReference type="ARBA" id="ARBA00023125"/>
    </source>
</evidence>
<dbReference type="Pfam" id="PF00027">
    <property type="entry name" value="cNMP_binding"/>
    <property type="match status" value="1"/>
</dbReference>
<dbReference type="Proteomes" id="UP000030832">
    <property type="component" value="Unassembled WGS sequence"/>
</dbReference>
<dbReference type="Pfam" id="PF13545">
    <property type="entry name" value="HTH_Crp_2"/>
    <property type="match status" value="1"/>
</dbReference>
<dbReference type="AlphaFoldDB" id="A0A0B0I6T6"/>
<organism evidence="7 8">
    <name type="scientific">Halalkalibacter okhensis</name>
    <dbReference type="NCBI Taxonomy" id="333138"/>
    <lineage>
        <taxon>Bacteria</taxon>
        <taxon>Bacillati</taxon>
        <taxon>Bacillota</taxon>
        <taxon>Bacilli</taxon>
        <taxon>Bacillales</taxon>
        <taxon>Bacillaceae</taxon>
        <taxon>Halalkalibacter</taxon>
    </lineage>
</organism>
<gene>
    <name evidence="7" type="ORF">LQ50_22790</name>
</gene>
<dbReference type="PROSITE" id="PS51063">
    <property type="entry name" value="HTH_CRP_2"/>
    <property type="match status" value="1"/>
</dbReference>
<evidence type="ECO:0000313" key="7">
    <source>
        <dbReference type="EMBL" id="KHF38183.1"/>
    </source>
</evidence>
<dbReference type="SUPFAM" id="SSF46785">
    <property type="entry name" value="Winged helix' DNA-binding domain"/>
    <property type="match status" value="1"/>
</dbReference>
<dbReference type="PANTHER" id="PTHR24567:SF74">
    <property type="entry name" value="HTH-TYPE TRANSCRIPTIONAL REGULATOR ARCR"/>
    <property type="match status" value="1"/>
</dbReference>
<dbReference type="GO" id="GO:0003677">
    <property type="term" value="F:DNA binding"/>
    <property type="evidence" value="ECO:0007669"/>
    <property type="project" value="UniProtKB-KW"/>
</dbReference>
<proteinExistence type="predicted"/>
<dbReference type="GO" id="GO:0005829">
    <property type="term" value="C:cytosol"/>
    <property type="evidence" value="ECO:0007669"/>
    <property type="project" value="TreeGrafter"/>
</dbReference>
<dbReference type="PROSITE" id="PS50042">
    <property type="entry name" value="CNMP_BINDING_3"/>
    <property type="match status" value="1"/>
</dbReference>
<keyword evidence="8" id="KW-1185">Reference proteome</keyword>
<dbReference type="InterPro" id="IPR018490">
    <property type="entry name" value="cNMP-bd_dom_sf"/>
</dbReference>
<keyword evidence="4" id="KW-0804">Transcription</keyword>
<keyword evidence="1" id="KW-0805">Transcription regulation</keyword>
<dbReference type="PANTHER" id="PTHR24567">
    <property type="entry name" value="CRP FAMILY TRANSCRIPTIONAL REGULATORY PROTEIN"/>
    <property type="match status" value="1"/>
</dbReference>
<sequence>MTELTLDRTINQNTFHLSDKTLTALTEIMYEQHIEAGTYLFWEGDTADKLFYIKQGNVKLIKGTSDGKEYILNMFDSGDLFGELSSFMSINYSYNAMALTDCVIGVIQQKDLEVLLWQHGEIAVEFLKWTSLLNQITQSKLRDLTFHGKLGALCSTLIRMANSYGESYGNGIRITKKVKNGELGEYIGATRESVNRMLSDLRGKEIVSQEKGYLIIWDLDELKDICHCENCPLEICRM</sequence>
<evidence type="ECO:0000256" key="1">
    <source>
        <dbReference type="ARBA" id="ARBA00023015"/>
    </source>
</evidence>
<keyword evidence="2" id="KW-0238">DNA-binding</keyword>
<dbReference type="CDD" id="cd00038">
    <property type="entry name" value="CAP_ED"/>
    <property type="match status" value="1"/>
</dbReference>